<dbReference type="RefSeq" id="WP_212140351.1">
    <property type="nucleotide sequence ID" value="NZ_JAGSSW010000003.1"/>
</dbReference>
<name>A0ABS5HIE5_9BACT</name>
<sequence>MSFSIRRIFSNLFLSAVIENSECKFYGRVFRNGKVINTINAKFTEIDPTNIDKKVFDYIKRLEKSYSNVYISLFFSDESQGALPTTRQDEYEKFNINSLNLMSINMQDNWSIYGDIMAIRRAKDTFGDDSVDLIYSPIALMYYELLKRGISDKTTLYLYNHTDSLTLCIFSNGQMRLSTFFKIVESENTQPKMEQNFKEEDITDIDNLIVKEENEAGSVDEFKSLDEMLNGDKFKEFEDLGYDLSMPASADVAKSVAIFGRDMSMFRYITMAIKEYYHNPIYKGDFIEQVIILDNTKISATFMQFLQSELFVETSVYPINTLEIMNELMISEIKI</sequence>
<gene>
    <name evidence="1" type="ORF">KDD93_04400</name>
</gene>
<comment type="caution">
    <text evidence="1">The sequence shown here is derived from an EMBL/GenBank/DDBJ whole genome shotgun (WGS) entry which is preliminary data.</text>
</comment>
<keyword evidence="2" id="KW-1185">Reference proteome</keyword>
<dbReference type="EMBL" id="JAGSSW010000003">
    <property type="protein sequence ID" value="MBR8463816.1"/>
    <property type="molecule type" value="Genomic_DNA"/>
</dbReference>
<accession>A0ABS5HIE5</accession>
<protein>
    <recommendedName>
        <fullName evidence="3">Clan AA aspartic protease</fullName>
    </recommendedName>
</protein>
<reference evidence="1 2" key="1">
    <citation type="submission" date="2021-04" db="EMBL/GenBank/DDBJ databases">
        <title>Molecular and phenotypic characterization and identification of bacterial isolates recovered from the Anatolian ground squirrels (Spermophilus xanthoprymnus) and which have the potential to form a new species in the Campylobacter genus.</title>
        <authorList>
            <person name="Aydin F."/>
            <person name="Abay S."/>
            <person name="Kayman T."/>
            <person name="Karakaya E."/>
            <person name="Mustak H.K."/>
            <person name="Mustak I.B."/>
            <person name="Bilgin N."/>
            <person name="Duzler A."/>
            <person name="Sahin O."/>
            <person name="Guran O."/>
            <person name="Saticioglu I.B."/>
        </authorList>
    </citation>
    <scope>NUCLEOTIDE SEQUENCE [LARGE SCALE GENOMIC DNA]</scope>
    <source>
        <strain evidence="2">faydin-G24</strain>
    </source>
</reference>
<dbReference type="Proteomes" id="UP000682951">
    <property type="component" value="Unassembled WGS sequence"/>
</dbReference>
<proteinExistence type="predicted"/>
<organism evidence="1 2">
    <name type="scientific">Campylobacter anatolicus</name>
    <dbReference type="NCBI Taxonomy" id="2829105"/>
    <lineage>
        <taxon>Bacteria</taxon>
        <taxon>Pseudomonadati</taxon>
        <taxon>Campylobacterota</taxon>
        <taxon>Epsilonproteobacteria</taxon>
        <taxon>Campylobacterales</taxon>
        <taxon>Campylobacteraceae</taxon>
        <taxon>Campylobacter</taxon>
    </lineage>
</organism>
<evidence type="ECO:0000313" key="1">
    <source>
        <dbReference type="EMBL" id="MBR8463816.1"/>
    </source>
</evidence>
<evidence type="ECO:0008006" key="3">
    <source>
        <dbReference type="Google" id="ProtNLM"/>
    </source>
</evidence>
<evidence type="ECO:0000313" key="2">
    <source>
        <dbReference type="Proteomes" id="UP000682951"/>
    </source>
</evidence>